<accession>A0A1X6Y7R9</accession>
<proteinExistence type="inferred from homology"/>
<dbReference type="Gene3D" id="3.90.1300.10">
    <property type="entry name" value="Amidase signature (AS) domain"/>
    <property type="match status" value="1"/>
</dbReference>
<sequence>MPTPASSPISDAPELCRLSAAELTEAYAARRLSPVEVTRAALARAEEVQGRFNAFTRLEAESALASAVEAERRWQAGTPLSPIDGVPGTLKNLVATQGWPLTHGSTLLDDTPATEDAPCVARLRAAGMVFIGQTTMPEFGWKAVTDSARDGVTLNPWDPALTPGGSSGGAAVAAATGAGVLHLGTDGGGSIRIPAAFTGTSGIKPTFGRVPAAPPSPYGTMAHIGPMARRVEDVEAMLAALSGRDRRDWYQGAGVLPPLDPVTARPETLRIGVWSAPPRGAVDPEVAASLSTASARLAAAGAVVEEVTLPMADELYDIATCLWFSGARVRLESFGPLGDLPRDRLDPGLLAVAEQAGGWSTSDYIRAMGRRAAFGAQMDRLMEDYDLLIAPGCAVLPFAAGQEVPPDSGLTRWYDWAGFSYPINLSQQPAAVVPAGPSEAGLPLSLQIIGARGADADVLALARWWQDLDPAHCP</sequence>
<organism evidence="3 4">
    <name type="scientific">Pseudooceanicola marinus</name>
    <dbReference type="NCBI Taxonomy" id="396013"/>
    <lineage>
        <taxon>Bacteria</taxon>
        <taxon>Pseudomonadati</taxon>
        <taxon>Pseudomonadota</taxon>
        <taxon>Alphaproteobacteria</taxon>
        <taxon>Rhodobacterales</taxon>
        <taxon>Paracoccaceae</taxon>
        <taxon>Pseudooceanicola</taxon>
    </lineage>
</organism>
<dbReference type="InterPro" id="IPR036928">
    <property type="entry name" value="AS_sf"/>
</dbReference>
<dbReference type="PANTHER" id="PTHR11895">
    <property type="entry name" value="TRANSAMIDASE"/>
    <property type="match status" value="1"/>
</dbReference>
<dbReference type="GO" id="GO:0047680">
    <property type="term" value="F:aryl-acylamidase activity"/>
    <property type="evidence" value="ECO:0007669"/>
    <property type="project" value="UniProtKB-EC"/>
</dbReference>
<dbReference type="Pfam" id="PF01425">
    <property type="entry name" value="Amidase"/>
    <property type="match status" value="1"/>
</dbReference>
<keyword evidence="3" id="KW-0378">Hydrolase</keyword>
<comment type="similarity">
    <text evidence="1">Belongs to the amidase family.</text>
</comment>
<evidence type="ECO:0000313" key="3">
    <source>
        <dbReference type="EMBL" id="SLN11455.1"/>
    </source>
</evidence>
<dbReference type="SUPFAM" id="SSF75304">
    <property type="entry name" value="Amidase signature (AS) enzymes"/>
    <property type="match status" value="1"/>
</dbReference>
<evidence type="ECO:0000259" key="2">
    <source>
        <dbReference type="Pfam" id="PF01425"/>
    </source>
</evidence>
<dbReference type="AlphaFoldDB" id="A0A1X6Y7R9"/>
<reference evidence="3 4" key="1">
    <citation type="submission" date="2017-03" db="EMBL/GenBank/DDBJ databases">
        <authorList>
            <person name="Afonso C.L."/>
            <person name="Miller P.J."/>
            <person name="Scott M.A."/>
            <person name="Spackman E."/>
            <person name="Goraichik I."/>
            <person name="Dimitrov K.M."/>
            <person name="Suarez D.L."/>
            <person name="Swayne D.E."/>
        </authorList>
    </citation>
    <scope>NUCLEOTIDE SEQUENCE [LARGE SCALE GENOMIC DNA]</scope>
    <source>
        <strain evidence="3 4">CECT 7751</strain>
    </source>
</reference>
<dbReference type="InterPro" id="IPR023631">
    <property type="entry name" value="Amidase_dom"/>
</dbReference>
<name>A0A1X6Y7R9_9RHOB</name>
<dbReference type="PANTHER" id="PTHR11895:SF7">
    <property type="entry name" value="GLUTAMYL-TRNA(GLN) AMIDOTRANSFERASE SUBUNIT A, MITOCHONDRIAL"/>
    <property type="match status" value="1"/>
</dbReference>
<dbReference type="Proteomes" id="UP000193963">
    <property type="component" value="Unassembled WGS sequence"/>
</dbReference>
<dbReference type="RefSeq" id="WP_198431842.1">
    <property type="nucleotide sequence ID" value="NZ_FWFN01000001.1"/>
</dbReference>
<dbReference type="EC" id="3.5.1.13" evidence="3"/>
<gene>
    <name evidence="3" type="primary">aam_1</name>
    <name evidence="3" type="ORF">PSM7751_00146</name>
</gene>
<keyword evidence="4" id="KW-1185">Reference proteome</keyword>
<feature type="domain" description="Amidase" evidence="2">
    <location>
        <begin position="36"/>
        <end position="459"/>
    </location>
</feature>
<evidence type="ECO:0000256" key="1">
    <source>
        <dbReference type="ARBA" id="ARBA00009199"/>
    </source>
</evidence>
<evidence type="ECO:0000313" key="4">
    <source>
        <dbReference type="Proteomes" id="UP000193963"/>
    </source>
</evidence>
<dbReference type="InterPro" id="IPR000120">
    <property type="entry name" value="Amidase"/>
</dbReference>
<protein>
    <submittedName>
        <fullName evidence="3">Acylamidase</fullName>
        <ecNumber evidence="3">3.5.1.13</ecNumber>
    </submittedName>
</protein>
<dbReference type="NCBIfam" id="NF004815">
    <property type="entry name" value="PRK06169.1"/>
    <property type="match status" value="1"/>
</dbReference>
<dbReference type="EMBL" id="FWFN01000001">
    <property type="protein sequence ID" value="SLN11455.1"/>
    <property type="molecule type" value="Genomic_DNA"/>
</dbReference>